<feature type="compositionally biased region" description="Basic residues" evidence="1">
    <location>
        <begin position="102"/>
        <end position="122"/>
    </location>
</feature>
<reference evidence="3" key="2">
    <citation type="submission" date="2015-01" db="EMBL/GenBank/DDBJ databases">
        <title>Evolutionary Origins and Diversification of the Mycorrhizal Mutualists.</title>
        <authorList>
            <consortium name="DOE Joint Genome Institute"/>
            <consortium name="Mycorrhizal Genomics Consortium"/>
            <person name="Kohler A."/>
            <person name="Kuo A."/>
            <person name="Nagy L.G."/>
            <person name="Floudas D."/>
            <person name="Copeland A."/>
            <person name="Barry K.W."/>
            <person name="Cichocki N."/>
            <person name="Veneault-Fourrey C."/>
            <person name="LaButti K."/>
            <person name="Lindquist E.A."/>
            <person name="Lipzen A."/>
            <person name="Lundell T."/>
            <person name="Morin E."/>
            <person name="Murat C."/>
            <person name="Riley R."/>
            <person name="Ohm R."/>
            <person name="Sun H."/>
            <person name="Tunlid A."/>
            <person name="Henrissat B."/>
            <person name="Grigoriev I.V."/>
            <person name="Hibbett D.S."/>
            <person name="Martin F."/>
        </authorList>
    </citation>
    <scope>NUCLEOTIDE SEQUENCE [LARGE SCALE GENOMIC DNA]</scope>
    <source>
        <strain evidence="3">Marx 270</strain>
    </source>
</reference>
<evidence type="ECO:0000256" key="1">
    <source>
        <dbReference type="SAM" id="MobiDB-lite"/>
    </source>
</evidence>
<gene>
    <name evidence="2" type="ORF">M404DRAFT_992962</name>
</gene>
<proteinExistence type="predicted"/>
<dbReference type="EMBL" id="KN831946">
    <property type="protein sequence ID" value="KIO13400.1"/>
    <property type="molecule type" value="Genomic_DNA"/>
</dbReference>
<protein>
    <submittedName>
        <fullName evidence="2">Uncharacterized protein</fullName>
    </submittedName>
</protein>
<sequence length="255" mass="28111">MSSHVSSEICGGGHFSRVEKISSPHSLVIDEDAYEVYSEYSDSDTEFILLGGPASATRSHAVHGTKHSEVERLSTALGELSIDSSAAVVHGLNAPVEDDVKKSKRALKRKRQNAARKARRRAQREQAKLTSHPETAGVSSYKEAYALISRYIANPQDPGNDDLLLLQALIIELGVRSPDDLPSTLTSARKLLKSEVHINIKEYVATRDKGQKALQQIMHPSKVSLRRQIQETGNRASLKWVKKRGLQVLLVLVFG</sequence>
<keyword evidence="3" id="KW-1185">Reference proteome</keyword>
<name>A0A0C3PHA8_PISTI</name>
<dbReference type="InParanoid" id="A0A0C3PHA8"/>
<evidence type="ECO:0000313" key="3">
    <source>
        <dbReference type="Proteomes" id="UP000054217"/>
    </source>
</evidence>
<dbReference type="Proteomes" id="UP000054217">
    <property type="component" value="Unassembled WGS sequence"/>
</dbReference>
<accession>A0A0C3PHA8</accession>
<dbReference type="HOGENOM" id="CLU_070625_0_0_1"/>
<dbReference type="AlphaFoldDB" id="A0A0C3PHA8"/>
<feature type="region of interest" description="Disordered" evidence="1">
    <location>
        <begin position="100"/>
        <end position="135"/>
    </location>
</feature>
<evidence type="ECO:0000313" key="2">
    <source>
        <dbReference type="EMBL" id="KIO13400.1"/>
    </source>
</evidence>
<reference evidence="2 3" key="1">
    <citation type="submission" date="2014-04" db="EMBL/GenBank/DDBJ databases">
        <authorList>
            <consortium name="DOE Joint Genome Institute"/>
            <person name="Kuo A."/>
            <person name="Kohler A."/>
            <person name="Costa M.D."/>
            <person name="Nagy L.G."/>
            <person name="Floudas D."/>
            <person name="Copeland A."/>
            <person name="Barry K.W."/>
            <person name="Cichocki N."/>
            <person name="Veneault-Fourrey C."/>
            <person name="LaButti K."/>
            <person name="Lindquist E.A."/>
            <person name="Lipzen A."/>
            <person name="Lundell T."/>
            <person name="Morin E."/>
            <person name="Murat C."/>
            <person name="Sun H."/>
            <person name="Tunlid A."/>
            <person name="Henrissat B."/>
            <person name="Grigoriev I.V."/>
            <person name="Hibbett D.S."/>
            <person name="Martin F."/>
            <person name="Nordberg H.P."/>
            <person name="Cantor M.N."/>
            <person name="Hua S.X."/>
        </authorList>
    </citation>
    <scope>NUCLEOTIDE SEQUENCE [LARGE SCALE GENOMIC DNA]</scope>
    <source>
        <strain evidence="2 3">Marx 270</strain>
    </source>
</reference>
<organism evidence="2 3">
    <name type="scientific">Pisolithus tinctorius Marx 270</name>
    <dbReference type="NCBI Taxonomy" id="870435"/>
    <lineage>
        <taxon>Eukaryota</taxon>
        <taxon>Fungi</taxon>
        <taxon>Dikarya</taxon>
        <taxon>Basidiomycota</taxon>
        <taxon>Agaricomycotina</taxon>
        <taxon>Agaricomycetes</taxon>
        <taxon>Agaricomycetidae</taxon>
        <taxon>Boletales</taxon>
        <taxon>Sclerodermatineae</taxon>
        <taxon>Pisolithaceae</taxon>
        <taxon>Pisolithus</taxon>
    </lineage>
</organism>
<dbReference type="OrthoDB" id="2596481at2759"/>